<proteinExistence type="predicted"/>
<dbReference type="PATRIC" id="fig|55398.3.peg.1590"/>
<dbReference type="InterPro" id="IPR056903">
    <property type="entry name" value="PA4575-like"/>
</dbReference>
<evidence type="ECO:0000313" key="1">
    <source>
        <dbReference type="EMBL" id="KPY43984.1"/>
    </source>
</evidence>
<dbReference type="AlphaFoldDB" id="A0A0N8SNM2"/>
<dbReference type="Proteomes" id="UP000050554">
    <property type="component" value="Unassembled WGS sequence"/>
</dbReference>
<organism evidence="1 2">
    <name type="scientific">Pseudomonas syringae pv. ribicola</name>
    <dbReference type="NCBI Taxonomy" id="55398"/>
    <lineage>
        <taxon>Bacteria</taxon>
        <taxon>Pseudomonadati</taxon>
        <taxon>Pseudomonadota</taxon>
        <taxon>Gammaproteobacteria</taxon>
        <taxon>Pseudomonadales</taxon>
        <taxon>Pseudomonadaceae</taxon>
        <taxon>Pseudomonas</taxon>
    </lineage>
</organism>
<accession>A0A0N8SNM2</accession>
<evidence type="ECO:0000313" key="2">
    <source>
        <dbReference type="Proteomes" id="UP000050554"/>
    </source>
</evidence>
<sequence length="124" mass="13648">MEEGDTAADKELAMPRSLCLNRECLGLITRIECVIRPMSGEDGLWMVLFAAGMSGEQPSALRSQGPFTSLAAAQSILDSIAENLLLGGYRPADDVPIWTLHMQAELRRLNGDLSRHQRSSPFKF</sequence>
<reference evidence="1 2" key="1">
    <citation type="submission" date="2015-09" db="EMBL/GenBank/DDBJ databases">
        <title>Genome announcement of multiple Pseudomonas syringae strains.</title>
        <authorList>
            <person name="Thakur S."/>
            <person name="Wang P.W."/>
            <person name="Gong Y."/>
            <person name="Weir B.S."/>
            <person name="Guttman D.S."/>
        </authorList>
    </citation>
    <scope>NUCLEOTIDE SEQUENCE [LARGE SCALE GENOMIC DNA]</scope>
    <source>
        <strain evidence="1 2">ICMP3882</strain>
    </source>
</reference>
<protein>
    <submittedName>
        <fullName evidence="1">Uncharacterized protein</fullName>
    </submittedName>
</protein>
<gene>
    <name evidence="1" type="ORF">ALO47_01259</name>
</gene>
<comment type="caution">
    <text evidence="1">The sequence shown here is derived from an EMBL/GenBank/DDBJ whole genome shotgun (WGS) entry which is preliminary data.</text>
</comment>
<dbReference type="EMBL" id="LJRF01000177">
    <property type="protein sequence ID" value="KPY43984.1"/>
    <property type="molecule type" value="Genomic_DNA"/>
</dbReference>
<dbReference type="Pfam" id="PF24876">
    <property type="entry name" value="PA4575"/>
    <property type="match status" value="1"/>
</dbReference>
<name>A0A0N8SNM2_PSESI</name>